<evidence type="ECO:0000313" key="2">
    <source>
        <dbReference type="Proteomes" id="UP000000366"/>
    </source>
</evidence>
<dbReference type="AlphaFoldDB" id="A2SGR7"/>
<keyword evidence="2" id="KW-1185">Reference proteome</keyword>
<dbReference type="EMBL" id="CP000555">
    <property type="protein sequence ID" value="ABM94756.1"/>
    <property type="molecule type" value="Genomic_DNA"/>
</dbReference>
<dbReference type="HOGENOM" id="CLU_2508923_0_0_4"/>
<accession>A2SGR7</accession>
<dbReference type="KEGG" id="mpt:Mpe_A1797"/>
<proteinExistence type="predicted"/>
<reference evidence="1 2" key="1">
    <citation type="journal article" date="2007" name="J. Bacteriol.">
        <title>Whole-genome analysis of the methyl tert-butyl ether-degrading beta-proteobacterium Methylibium petroleiphilum PM1.</title>
        <authorList>
            <person name="Kane S.R."/>
            <person name="Chakicherla A.Y."/>
            <person name="Chain P.S.G."/>
            <person name="Schmidt R."/>
            <person name="Shin M.W."/>
            <person name="Legler T.C."/>
            <person name="Scow K.M."/>
            <person name="Larimer F.W."/>
            <person name="Lucas S.M."/>
            <person name="Richardson P.M."/>
            <person name="Hristova K.R."/>
        </authorList>
    </citation>
    <scope>NUCLEOTIDE SEQUENCE [LARGE SCALE GENOMIC DNA]</scope>
    <source>
        <strain evidence="2">ATCC BAA-1232 / LMG 22953 / PM1</strain>
    </source>
</reference>
<evidence type="ECO:0000313" key="1">
    <source>
        <dbReference type="EMBL" id="ABM94756.1"/>
    </source>
</evidence>
<dbReference type="STRING" id="420662.Mpe_A1797"/>
<name>A2SGR7_METPP</name>
<gene>
    <name evidence="1" type="ordered locus">Mpe_A1797</name>
</gene>
<sequence>MSNFLSLWRRARFGALLIPALLGGCYVVPVVPVQRPIYGPGYDRPYQRPYYRGYYRVGEAAAPVVASAAATGALEPHIEAASMSR</sequence>
<organism evidence="1 2">
    <name type="scientific">Methylibium petroleiphilum (strain ATCC BAA-1232 / LMG 22953 / PM1)</name>
    <dbReference type="NCBI Taxonomy" id="420662"/>
    <lineage>
        <taxon>Bacteria</taxon>
        <taxon>Pseudomonadati</taxon>
        <taxon>Pseudomonadota</taxon>
        <taxon>Betaproteobacteria</taxon>
        <taxon>Burkholderiales</taxon>
        <taxon>Sphaerotilaceae</taxon>
        <taxon>Methylibium</taxon>
    </lineage>
</organism>
<dbReference type="RefSeq" id="WP_011829393.1">
    <property type="nucleotide sequence ID" value="NC_008825.1"/>
</dbReference>
<dbReference type="Proteomes" id="UP000000366">
    <property type="component" value="Chromosome"/>
</dbReference>
<protein>
    <submittedName>
        <fullName evidence="1">Uncharacterized protein</fullName>
    </submittedName>
</protein>